<dbReference type="CDD" id="cd20710">
    <property type="entry name" value="NOT1_connector"/>
    <property type="match status" value="1"/>
</dbReference>
<dbReference type="GO" id="GO:0000289">
    <property type="term" value="P:nuclear-transcribed mRNA poly(A) tail shortening"/>
    <property type="evidence" value="ECO:0007669"/>
    <property type="project" value="UniProtKB-ARBA"/>
</dbReference>
<dbReference type="Pfam" id="PF12842">
    <property type="entry name" value="DUF3819"/>
    <property type="match status" value="1"/>
</dbReference>
<evidence type="ECO:0000259" key="10">
    <source>
        <dbReference type="Pfam" id="PF16417"/>
    </source>
</evidence>
<protein>
    <recommendedName>
        <fullName evidence="15">CCR4-NOT transcription complex subunit 1</fullName>
    </recommendedName>
</protein>
<feature type="compositionally biased region" description="Basic and acidic residues" evidence="6">
    <location>
        <begin position="748"/>
        <end position="758"/>
    </location>
</feature>
<name>A0AAV9IB12_9RHOD</name>
<dbReference type="Pfam" id="PF04054">
    <property type="entry name" value="Not1"/>
    <property type="match status" value="1"/>
</dbReference>
<dbReference type="Pfam" id="PF16418">
    <property type="entry name" value="CNOT1_HEAT"/>
    <property type="match status" value="1"/>
</dbReference>
<evidence type="ECO:0000259" key="11">
    <source>
        <dbReference type="Pfam" id="PF16418"/>
    </source>
</evidence>
<dbReference type="Gene3D" id="1.25.40.180">
    <property type="match status" value="1"/>
</dbReference>
<dbReference type="EMBL" id="JANCYU010000024">
    <property type="protein sequence ID" value="KAK4524604.1"/>
    <property type="molecule type" value="Genomic_DNA"/>
</dbReference>
<evidence type="ECO:0000256" key="1">
    <source>
        <dbReference type="ARBA" id="ARBA00004123"/>
    </source>
</evidence>
<feature type="domain" description="CCR4-NOT transcription complex subunit 1 HEAT repeat" evidence="11">
    <location>
        <begin position="375"/>
        <end position="515"/>
    </location>
</feature>
<feature type="domain" description="CCR4-NOT transcription complex subunit 1 TTP binding" evidence="10">
    <location>
        <begin position="560"/>
        <end position="725"/>
    </location>
</feature>
<dbReference type="InterPro" id="IPR032193">
    <property type="entry name" value="CNOT1_TTP_bind"/>
</dbReference>
<keyword evidence="3" id="KW-0805">Transcription regulation</keyword>
<evidence type="ECO:0000313" key="14">
    <source>
        <dbReference type="Proteomes" id="UP001300502"/>
    </source>
</evidence>
<evidence type="ECO:0000259" key="7">
    <source>
        <dbReference type="Pfam" id="PF04054"/>
    </source>
</evidence>
<dbReference type="Gene3D" id="1.25.40.800">
    <property type="match status" value="1"/>
</dbReference>
<dbReference type="InterPro" id="IPR032191">
    <property type="entry name" value="CNOT1_CAF1_bind"/>
</dbReference>
<evidence type="ECO:0000259" key="12">
    <source>
        <dbReference type="Pfam" id="PF25097"/>
    </source>
</evidence>
<dbReference type="Pfam" id="PF25097">
    <property type="entry name" value="ARM_Cnot1"/>
    <property type="match status" value="1"/>
</dbReference>
<keyword evidence="5" id="KW-0539">Nucleus</keyword>
<evidence type="ECO:0000256" key="4">
    <source>
        <dbReference type="ARBA" id="ARBA00023163"/>
    </source>
</evidence>
<feature type="domain" description="CCR4-Not complex component Not1 C-terminal" evidence="7">
    <location>
        <begin position="1864"/>
        <end position="2207"/>
    </location>
</feature>
<dbReference type="InterPro" id="IPR055454">
    <property type="entry name" value="CNOT1-like_NOT1_connector"/>
</dbReference>
<comment type="caution">
    <text evidence="13">The sequence shown here is derived from an EMBL/GenBank/DDBJ whole genome shotgun (WGS) entry which is preliminary data.</text>
</comment>
<feature type="region of interest" description="Disordered" evidence="6">
    <location>
        <begin position="729"/>
        <end position="777"/>
    </location>
</feature>
<dbReference type="Gene3D" id="1.25.40.790">
    <property type="match status" value="1"/>
</dbReference>
<feature type="compositionally biased region" description="Low complexity" evidence="6">
    <location>
        <begin position="759"/>
        <end position="771"/>
    </location>
</feature>
<dbReference type="InterPro" id="IPR024557">
    <property type="entry name" value="CNOT1_dom_4"/>
</dbReference>
<dbReference type="GO" id="GO:0060090">
    <property type="term" value="F:molecular adaptor activity"/>
    <property type="evidence" value="ECO:0007669"/>
    <property type="project" value="TreeGrafter"/>
</dbReference>
<dbReference type="GO" id="GO:0000932">
    <property type="term" value="C:P-body"/>
    <property type="evidence" value="ECO:0007669"/>
    <property type="project" value="TreeGrafter"/>
</dbReference>
<evidence type="ECO:0000313" key="13">
    <source>
        <dbReference type="EMBL" id="KAK4524604.1"/>
    </source>
</evidence>
<evidence type="ECO:0000259" key="9">
    <source>
        <dbReference type="Pfam" id="PF16415"/>
    </source>
</evidence>
<accession>A0AAV9IB12</accession>
<gene>
    <name evidence="13" type="ORF">GAYE_SCF04G2505</name>
</gene>
<dbReference type="Pfam" id="PF16417">
    <property type="entry name" value="CNOT1_TTP_bind"/>
    <property type="match status" value="1"/>
</dbReference>
<dbReference type="Pfam" id="PF16415">
    <property type="entry name" value="CNOT1_CAF1_bind"/>
    <property type="match status" value="1"/>
</dbReference>
<dbReference type="FunFam" id="1.25.40.180:FF:000012">
    <property type="entry name" value="Ccr4-Not transcription complex subunit"/>
    <property type="match status" value="1"/>
</dbReference>
<proteinExistence type="predicted"/>
<feature type="domain" description="CCR4-NOT transcription complex subunit 1 CAF1-binding" evidence="9">
    <location>
        <begin position="820"/>
        <end position="1039"/>
    </location>
</feature>
<evidence type="ECO:0000256" key="2">
    <source>
        <dbReference type="ARBA" id="ARBA00022491"/>
    </source>
</evidence>
<evidence type="ECO:0000256" key="3">
    <source>
        <dbReference type="ARBA" id="ARBA00023015"/>
    </source>
</evidence>
<evidence type="ECO:0008006" key="15">
    <source>
        <dbReference type="Google" id="ProtNLM"/>
    </source>
</evidence>
<feature type="region of interest" description="Disordered" evidence="6">
    <location>
        <begin position="1041"/>
        <end position="1096"/>
    </location>
</feature>
<evidence type="ECO:0000259" key="8">
    <source>
        <dbReference type="Pfam" id="PF12842"/>
    </source>
</evidence>
<organism evidence="13 14">
    <name type="scientific">Galdieria yellowstonensis</name>
    <dbReference type="NCBI Taxonomy" id="3028027"/>
    <lineage>
        <taxon>Eukaryota</taxon>
        <taxon>Rhodophyta</taxon>
        <taxon>Bangiophyceae</taxon>
        <taxon>Galdieriales</taxon>
        <taxon>Galdieriaceae</taxon>
        <taxon>Galdieria</taxon>
    </lineage>
</organism>
<dbReference type="PANTHER" id="PTHR13162">
    <property type="entry name" value="CCR4-NOT TRANSCRIPTION COMPLEX"/>
    <property type="match status" value="1"/>
</dbReference>
<feature type="domain" description="CCR4-NOT transcription complex subunit 1-like NOT1 connector" evidence="12">
    <location>
        <begin position="1460"/>
        <end position="1586"/>
    </location>
</feature>
<dbReference type="InterPro" id="IPR032194">
    <property type="entry name" value="CNOT1_HEAT"/>
</dbReference>
<dbReference type="InterPro" id="IPR040398">
    <property type="entry name" value="Not1"/>
</dbReference>
<dbReference type="Proteomes" id="UP001300502">
    <property type="component" value="Unassembled WGS sequence"/>
</dbReference>
<dbReference type="Gene3D" id="1.25.40.840">
    <property type="entry name" value="CCR4-NOT transcription complex subunit 1 TTP binding domain"/>
    <property type="match status" value="1"/>
</dbReference>
<comment type="subcellular location">
    <subcellularLocation>
        <location evidence="1">Nucleus</location>
    </subcellularLocation>
</comment>
<dbReference type="GO" id="GO:0017148">
    <property type="term" value="P:negative regulation of translation"/>
    <property type="evidence" value="ECO:0007669"/>
    <property type="project" value="InterPro"/>
</dbReference>
<evidence type="ECO:0000256" key="6">
    <source>
        <dbReference type="SAM" id="MobiDB-lite"/>
    </source>
</evidence>
<evidence type="ECO:0000256" key="5">
    <source>
        <dbReference type="ARBA" id="ARBA00023242"/>
    </source>
</evidence>
<reference evidence="13 14" key="1">
    <citation type="submission" date="2022-07" db="EMBL/GenBank/DDBJ databases">
        <title>Genome-wide signatures of adaptation to extreme environments.</title>
        <authorList>
            <person name="Cho C.H."/>
            <person name="Yoon H.S."/>
        </authorList>
    </citation>
    <scope>NUCLEOTIDE SEQUENCE [LARGE SCALE GENOMIC DNA]</scope>
    <source>
        <strain evidence="13 14">108.79 E11</strain>
    </source>
</reference>
<keyword evidence="4" id="KW-0804">Transcription</keyword>
<keyword evidence="2" id="KW-0678">Repressor</keyword>
<dbReference type="PANTHER" id="PTHR13162:SF8">
    <property type="entry name" value="CCR4-NOT TRANSCRIPTION COMPLEX SUBUNIT 1"/>
    <property type="match status" value="1"/>
</dbReference>
<dbReference type="InterPro" id="IPR007196">
    <property type="entry name" value="CCR4-Not_Not1_C"/>
</dbReference>
<dbReference type="GO" id="GO:0005634">
    <property type="term" value="C:nucleus"/>
    <property type="evidence" value="ECO:0007669"/>
    <property type="project" value="UniProtKB-SubCell"/>
</dbReference>
<dbReference type="InterPro" id="IPR038535">
    <property type="entry name" value="CNOT1_TTP_bind_sf"/>
</dbReference>
<sequence>MVSFATLARYFSQKSIKKAPAENTEGFNINPVLAEPRKVLSQLDDDLEEIGTLNSQVNCLQLFGSEGDCYRRRLCVDTLRRPRFRRSDNANTEEDSIDSFGCFVEETGPESTFVSLPFCSSNIILELVPWNESLLKALFEYYREDVCEKDVAVCVGLLSLRNEQYSNWETWKEGGDGAATHLPLSLFSKLVLRLSGQLVSMNERDSNKSRAPLEIFVDVVLECFPKLDWERVARCLDFPSFYVKDTKVLENLVNTYRKATGASYFPAHILMERWNNVRGQLSLLAASLSCTYPRVNFWELTPRVAPFETVAVKLDETYSATWSAIPLVNILLELAETEHYMAVRLIFDIPLKHCPETLLLALSQCEPRWNQMYRELVHILFAMFFDNHPNFMSVSRRLYSVNPDLLKYGIVEAWKKSPACLTRILDVCQDLKIVPEVLQHSKNSQFSIDLAVLAARREYLNLEKWLTDQMKENGPEFFRSCIEYLTRKIQSFDEKPGSSGMIFNLEATAAMFKVLHAFVHSMPPELVDSLNLLFANYVRMNPRMDTTSGKSMSDLSKPFTSSETMSTTSADVFSSDIEEETNSFFKKIFSSKLSVDEGIELLEKYKSSSDVREQQLFACTIHNLFDEYRFFPNYPEKVLKTTGELFGALVERQLVTALTLGIALRYVLEALKRPGRMTLFGLAAVRRFQNRLSEWPQYCAHITHIAHLKEEDPALFELIRKYAGKVNEEETSSRSVVSSPTGFAVETDEPKETFDKKPSSSSPSSGFPSSPEQTASEMARMSLNDKARPEKFESHIVGFGTPLSLESVLSSSGYNTSAVSTPDEEVQDKVHFIINNLSSANLEEKAEELSQFLDTDYLEWFSQYLVIKRACVEQNFQELYVTFLEKLQKFWNKVFQLVLSKSYEYVNVLLSYEKIRFSTSDRTLLKNMGSWIGILTLARNKPILAKDLDLKNILLDAYSRGRLIAAIPFTAKVLDSCKKSKIFRPPNPWLMAILSLLKELYNLPDLKLNLKFEVEVLCKNISVDLREVHASDLLKDRVAPSRDGNPDFSIKPSTFSSPFRAMASPQKEGAASVDETSPSPSPPPSTSSGDARAKPYSKSSFVFGDMRSDRSESTDWELENSNKERNVHHLSAPQALYMAATAPPANAAAAAATAAAVAAAAEGVTVIPNLGNYIVVNPSLTLLNSIPELKRLLPVALDRAVREIIQPVVERSCLIASITSRELVLKDFALDKSVENLKGAAYKMGQSLASCLALVTSKEPLRVSLSSHLRNLLVQALGEHELIEQTVQVFCSDNVNVGCFIIEKAASERLVREIDDNATIREAIAFRNKNPSNEELVESLQSNFVMELPSFLYPRPGELNSEFLSVYEDFAKVTVPSQEHLVDSGVNMTFSNSGGKASPKVEDLPMESRKRTLSSQEAAIAIYRCCEQIVDYVRRNPSIHPDNLSRDEEVINLLRKISFIVEQVSEVEDVCFVTCQRLFQQLLESSSHSESEIEIYQILLELLKSYSPKLRSKVFVSWLSQMGESKSHPLPVIQKLLQRRSLIKPIDYDKILARKIELEQSVAVVEFAANLLYRLICVEKVSLAGEWPFSLEIFKQVMNSESTNATFSQTAWKLLEYLVNLENGPQMNEAKSPFASNVSQASQVASSPSASPSMVPAPLPIEKENISRTLSEWMTLCLSEESISHVKLLDILRNICFGFRLDSDESCRELFFQIATELTCDSCRRNLLHRDAALADPGNPNSAVVVTKLSGGAPYQVTDTYVMLVMNLARNAPYILSSKSQGIQHFRISLLNGFLKSIVRSVVTVCQQTLKTLLSSGNDVYARLGDPRPFYRLLSDLIYELDAENKDPQMLRGSESEVVSIDLSDFQVLSLLTSALHTIQPQRAPCFAFCWLELISCRLFMSRLLFLHSNKGWPLFHRLLIDALQFLEPYLKEAFLPKSIKTFFKGFLRLLLTLLHDVPEFLCEYCFTLCDSIPPNCTQLRNLILSAFPRDMRLPDPFLPDLKVDTLPEMSISPRVVTKLSSLSYKNIRQLLDQILSSRAKTADLIELRNRLLVSRDEAQHFDSIYNISAINALVLYVCRHAISQSHQVPRIINMSPHMDVLEFLATELTPEGRYYVLSAIANQLRYPNTHTHYCSCVLLYLFADAKSETLKEQITRVLVERLIANRPHPWGLLVTFIELIKNPRYRFWSCSFVRCTPEIEKLFDNVARTCIANTSGH</sequence>
<feature type="domain" description="CCR4-NOT transcription complex subunit 1" evidence="8">
    <location>
        <begin position="1187"/>
        <end position="1327"/>
    </location>
</feature>
<keyword evidence="14" id="KW-1185">Reference proteome</keyword>
<dbReference type="GO" id="GO:0030015">
    <property type="term" value="C:CCR4-NOT core complex"/>
    <property type="evidence" value="ECO:0007669"/>
    <property type="project" value="InterPro"/>
</dbReference>